<dbReference type="InterPro" id="IPR005119">
    <property type="entry name" value="LysR_subst-bd"/>
</dbReference>
<comment type="similarity">
    <text evidence="1">Belongs to the LysR transcriptional regulatory family.</text>
</comment>
<evidence type="ECO:0000313" key="7">
    <source>
        <dbReference type="Proteomes" id="UP000031419"/>
    </source>
</evidence>
<name>A0A073B0A9_9PSEU</name>
<dbReference type="Pfam" id="PF03466">
    <property type="entry name" value="LysR_substrate"/>
    <property type="match status" value="1"/>
</dbReference>
<feature type="domain" description="LysR substrate-binding" evidence="5">
    <location>
        <begin position="4"/>
        <end position="185"/>
    </location>
</feature>
<organism evidence="6 7">
    <name type="scientific">Saccharopolyspora rectivirgula</name>
    <dbReference type="NCBI Taxonomy" id="28042"/>
    <lineage>
        <taxon>Bacteria</taxon>
        <taxon>Bacillati</taxon>
        <taxon>Actinomycetota</taxon>
        <taxon>Actinomycetes</taxon>
        <taxon>Pseudonocardiales</taxon>
        <taxon>Pseudonocardiaceae</taxon>
        <taxon>Saccharopolyspora</taxon>
    </lineage>
</organism>
<dbReference type="PANTHER" id="PTHR30346">
    <property type="entry name" value="TRANSCRIPTIONAL DUAL REGULATOR HCAR-RELATED"/>
    <property type="match status" value="1"/>
</dbReference>
<evidence type="ECO:0000256" key="4">
    <source>
        <dbReference type="ARBA" id="ARBA00023163"/>
    </source>
</evidence>
<evidence type="ECO:0000313" key="6">
    <source>
        <dbReference type="EMBL" id="KEI45050.1"/>
    </source>
</evidence>
<evidence type="ECO:0000256" key="1">
    <source>
        <dbReference type="ARBA" id="ARBA00009437"/>
    </source>
</evidence>
<dbReference type="Gene3D" id="3.40.190.290">
    <property type="match status" value="1"/>
</dbReference>
<dbReference type="STRING" id="28042.GU90_07585"/>
<evidence type="ECO:0000256" key="2">
    <source>
        <dbReference type="ARBA" id="ARBA00023015"/>
    </source>
</evidence>
<sequence>MDPLAHLVGEFRKHYPNVSLRLGDIRDEESVPALIREGHCEIAVCHLPVSASDLQVRQLGTHEYWLVFPPGTELPERDPLPLAALPDLPLVIVPKGATGRTAVERALGAAHKRTRAAAVVQHREAMLPFVLAGVGGTILQRPAAERAAARGAVVRAADPPITLPYGLVYSPGRLSPAGRAFLEVLPPEPRFPPR</sequence>
<dbReference type="GO" id="GO:0032993">
    <property type="term" value="C:protein-DNA complex"/>
    <property type="evidence" value="ECO:0007669"/>
    <property type="project" value="TreeGrafter"/>
</dbReference>
<evidence type="ECO:0000256" key="3">
    <source>
        <dbReference type="ARBA" id="ARBA00023125"/>
    </source>
</evidence>
<dbReference type="EMBL" id="JNVU01000017">
    <property type="protein sequence ID" value="KEI45050.1"/>
    <property type="molecule type" value="Genomic_DNA"/>
</dbReference>
<keyword evidence="4" id="KW-0804">Transcription</keyword>
<evidence type="ECO:0000259" key="5">
    <source>
        <dbReference type="Pfam" id="PF03466"/>
    </source>
</evidence>
<comment type="caution">
    <text evidence="6">The sequence shown here is derived from an EMBL/GenBank/DDBJ whole genome shotgun (WGS) entry which is preliminary data.</text>
</comment>
<keyword evidence="2" id="KW-0805">Transcription regulation</keyword>
<dbReference type="GO" id="GO:0003700">
    <property type="term" value="F:DNA-binding transcription factor activity"/>
    <property type="evidence" value="ECO:0007669"/>
    <property type="project" value="TreeGrafter"/>
</dbReference>
<dbReference type="SUPFAM" id="SSF53850">
    <property type="entry name" value="Periplasmic binding protein-like II"/>
    <property type="match status" value="1"/>
</dbReference>
<dbReference type="AlphaFoldDB" id="A0A073B0A9"/>
<protein>
    <recommendedName>
        <fullName evidence="5">LysR substrate-binding domain-containing protein</fullName>
    </recommendedName>
</protein>
<dbReference type="Proteomes" id="UP000031419">
    <property type="component" value="Unassembled WGS sequence"/>
</dbReference>
<keyword evidence="3" id="KW-0238">DNA-binding</keyword>
<gene>
    <name evidence="6" type="ORF">GU90_07585</name>
</gene>
<dbReference type="eggNOG" id="COG0583">
    <property type="taxonomic scope" value="Bacteria"/>
</dbReference>
<dbReference type="PANTHER" id="PTHR30346:SF28">
    <property type="entry name" value="HTH-TYPE TRANSCRIPTIONAL REGULATOR CYNR"/>
    <property type="match status" value="1"/>
</dbReference>
<accession>A0A073B0A9</accession>
<dbReference type="GO" id="GO:0003677">
    <property type="term" value="F:DNA binding"/>
    <property type="evidence" value="ECO:0007669"/>
    <property type="project" value="UniProtKB-KW"/>
</dbReference>
<keyword evidence="7" id="KW-1185">Reference proteome</keyword>
<reference evidence="6 7" key="1">
    <citation type="submission" date="2014-06" db="EMBL/GenBank/DDBJ databases">
        <title>Saccharopolyspora rectivirgula DSM-43113 Genome sequencing.</title>
        <authorList>
            <person name="Barrera C."/>
            <person name="Millon L."/>
            <person name="Rognon B."/>
            <person name="Zaugg C."/>
            <person name="Monod M."/>
        </authorList>
    </citation>
    <scope>NUCLEOTIDE SEQUENCE [LARGE SCALE GENOMIC DNA]</scope>
    <source>
        <strain evidence="6 7">DSM 43113</strain>
    </source>
</reference>
<dbReference type="CDD" id="cd05466">
    <property type="entry name" value="PBP2_LTTR_substrate"/>
    <property type="match status" value="1"/>
</dbReference>
<proteinExistence type="inferred from homology"/>